<keyword evidence="5" id="KW-0418">Kinase</keyword>
<feature type="domain" description="PAC" evidence="12">
    <location>
        <begin position="354"/>
        <end position="406"/>
    </location>
</feature>
<dbReference type="InterPro" id="IPR000014">
    <property type="entry name" value="PAS"/>
</dbReference>
<dbReference type="InterPro" id="IPR000700">
    <property type="entry name" value="PAS-assoc_C"/>
</dbReference>
<dbReference type="InterPro" id="IPR001610">
    <property type="entry name" value="PAC"/>
</dbReference>
<evidence type="ECO:0000259" key="10">
    <source>
        <dbReference type="PROSITE" id="PS50110"/>
    </source>
</evidence>
<dbReference type="PROSITE" id="PS50113">
    <property type="entry name" value="PAC"/>
    <property type="match status" value="4"/>
</dbReference>
<keyword evidence="4" id="KW-0808">Transferase</keyword>
<dbReference type="RefSeq" id="WP_219354812.1">
    <property type="nucleotide sequence ID" value="NZ_CP080034.1"/>
</dbReference>
<dbReference type="Pfam" id="PF02518">
    <property type="entry name" value="HATPase_c"/>
    <property type="match status" value="1"/>
</dbReference>
<dbReference type="PROSITE" id="PS50110">
    <property type="entry name" value="RESPONSE_REGULATORY"/>
    <property type="match status" value="1"/>
</dbReference>
<evidence type="ECO:0000256" key="1">
    <source>
        <dbReference type="ARBA" id="ARBA00000085"/>
    </source>
</evidence>
<feature type="transmembrane region" description="Helical" evidence="8">
    <location>
        <begin position="79"/>
        <end position="99"/>
    </location>
</feature>
<feature type="domain" description="Histidine kinase" evidence="9">
    <location>
        <begin position="865"/>
        <end position="1092"/>
    </location>
</feature>
<dbReference type="InterPro" id="IPR005467">
    <property type="entry name" value="His_kinase_dom"/>
</dbReference>
<comment type="catalytic activity">
    <reaction evidence="1">
        <text>ATP + protein L-histidine = ADP + protein N-phospho-L-histidine.</text>
        <dbReference type="EC" id="2.7.13.3"/>
    </reaction>
</comment>
<dbReference type="SMART" id="SM00086">
    <property type="entry name" value="PAC"/>
    <property type="match status" value="4"/>
</dbReference>
<evidence type="ECO:0000259" key="12">
    <source>
        <dbReference type="PROSITE" id="PS50113"/>
    </source>
</evidence>
<evidence type="ECO:0000313" key="14">
    <source>
        <dbReference type="Proteomes" id="UP000824334"/>
    </source>
</evidence>
<feature type="domain" description="PAS" evidence="11">
    <location>
        <begin position="577"/>
        <end position="637"/>
    </location>
</feature>
<feature type="domain" description="PAC" evidence="12">
    <location>
        <begin position="650"/>
        <end position="701"/>
    </location>
</feature>
<dbReference type="InterPro" id="IPR003594">
    <property type="entry name" value="HATPase_dom"/>
</dbReference>
<keyword evidence="3 6" id="KW-0597">Phosphoprotein</keyword>
<feature type="domain" description="PAS" evidence="11">
    <location>
        <begin position="702"/>
        <end position="772"/>
    </location>
</feature>
<dbReference type="GeneID" id="94375829"/>
<keyword evidence="8" id="KW-0472">Membrane</keyword>
<evidence type="ECO:0000259" key="9">
    <source>
        <dbReference type="PROSITE" id="PS50109"/>
    </source>
</evidence>
<dbReference type="SMART" id="SM00448">
    <property type="entry name" value="REC"/>
    <property type="match status" value="1"/>
</dbReference>
<evidence type="ECO:0000256" key="4">
    <source>
        <dbReference type="ARBA" id="ARBA00022679"/>
    </source>
</evidence>
<dbReference type="Pfam" id="PF00512">
    <property type="entry name" value="HisKA"/>
    <property type="match status" value="1"/>
</dbReference>
<dbReference type="NCBIfam" id="TIGR00229">
    <property type="entry name" value="sensory_box"/>
    <property type="match status" value="4"/>
</dbReference>
<dbReference type="InterPro" id="IPR013655">
    <property type="entry name" value="PAS_fold_3"/>
</dbReference>
<accession>A0ABX8TDD5</accession>
<feature type="domain" description="PAC" evidence="12">
    <location>
        <begin position="775"/>
        <end position="827"/>
    </location>
</feature>
<evidence type="ECO:0000256" key="5">
    <source>
        <dbReference type="ARBA" id="ARBA00022777"/>
    </source>
</evidence>
<dbReference type="InterPro" id="IPR052162">
    <property type="entry name" value="Sensor_kinase/Photoreceptor"/>
</dbReference>
<dbReference type="SMART" id="SM00065">
    <property type="entry name" value="GAF"/>
    <property type="match status" value="1"/>
</dbReference>
<keyword evidence="8" id="KW-0812">Transmembrane</keyword>
<dbReference type="InterPro" id="IPR003661">
    <property type="entry name" value="HisK_dim/P_dom"/>
</dbReference>
<organism evidence="13 14">
    <name type="scientific">Brevundimonas nasdae</name>
    <dbReference type="NCBI Taxonomy" id="172043"/>
    <lineage>
        <taxon>Bacteria</taxon>
        <taxon>Pseudomonadati</taxon>
        <taxon>Pseudomonadota</taxon>
        <taxon>Alphaproteobacteria</taxon>
        <taxon>Caulobacterales</taxon>
        <taxon>Caulobacteraceae</taxon>
        <taxon>Brevundimonas</taxon>
    </lineage>
</organism>
<feature type="domain" description="Response regulatory" evidence="10">
    <location>
        <begin position="1115"/>
        <end position="1229"/>
    </location>
</feature>
<proteinExistence type="predicted"/>
<sequence>MKAGGILQRIPNVDEALLRLARIDVSSPLKQVLVGLGFAVLALGVRILLKSFFGDITGFAIMLPAVMLAALAAGRLGGLVALAAALIGAWSVIVIGVPGEHSLVRIVALPATATFVFIGLFCILVAASLRKTLTRLEASASALRQSDARVDETEDRLKVISEFAPTMLWMSDPQGRCIHMNADQRQFWGVQEGRIDFDAFDFRKIIHPEDHDAFVADTTHALTAGRPFEVEARQRRADGVYRIVRSHARPRINRNGDYLGMIGVNLDVTDARAAEKALRESEVRFRLTADTAPSPVWLTNAKGEVEFANEALVEFYGRPAPEIHGHIWKGSVHPEDAPMVADAQGFARPARQPYGFEARFRRHDGEWRWMRISAKPRFDDTGAFLGYIGISFDVTATHEALDALGRQERRQTFLLALVDRLRDLTDPDAIMAMVESSLGELLEADRVGYGEVDLDAGVIAMSRDWTAGVASASGQFKLIDLGAELIADLASGQTVRVDDVRTDPRTAAACEVFDDIQTRALIRAPLIRGGLLRAYLYVHSATPRVWTDAEASLLEEVAARTWAEVERARAEAKTRESEARFRAVADIAPVLIWVSRKDGSRSFVNQAYSDFYGSQYEDAREADWLASVHPDDRERIRLASFEGEASGGPFSLEARYLRHDGEWRWMKSWSRPRRSGATLLGYVGVAFDVTDMREAQARIEESETRFRIVADSAPALIWMSDDAAQLNFANRRYRNFFGISSSRQLVGSWRALIHPDDEAVFSAAYMRAFEARDIFEALARVNHPTLGLRWLRTEGVPRFDAEGRFQGYVGASLDVTDAKRAEDDLKRINELLEERVSAALDEKALAEAQLAHAQRMEAVGRLTGGVAHDFNNLLTVVIGALDIILRSEDPAKRKKLAEAALAAARRGESLTHQLLAFSRRQALRPEEIDLNTLIRQSAPLLRRAVGEAVDFNLRLKRGAARVRLDPAQFEAALLNLVVNARDALGDVTGGQIREGGQVTVQTTARRIDAGEVAELAPGDYVCVTVSDNGEGMSPEVIDRVFEPFFTTKGVGKGTGLGLSQVYGFARQSGGGVQVASTMGQGAAITLCLPRLVTRRTSVPPLPPPQPDVPFAQGRRLLLVEDDVAVAAVAVDLLESFGLEVQRAENGPAALEALRASRFDLMLTDVVMPGGMSGVDLARRSARDWPEMRIALTSGYMGEDVDQMLSDSPWPFLRKPYSAEALRNLVEGRAPQGVD</sequence>
<feature type="transmembrane region" description="Helical" evidence="8">
    <location>
        <begin position="56"/>
        <end position="73"/>
    </location>
</feature>
<keyword evidence="8" id="KW-1133">Transmembrane helix</keyword>
<dbReference type="Proteomes" id="UP000824334">
    <property type="component" value="Chromosome"/>
</dbReference>
<dbReference type="Pfam" id="PF00072">
    <property type="entry name" value="Response_reg"/>
    <property type="match status" value="1"/>
</dbReference>
<dbReference type="PROSITE" id="PS50112">
    <property type="entry name" value="PAS"/>
    <property type="match status" value="4"/>
</dbReference>
<evidence type="ECO:0000259" key="11">
    <source>
        <dbReference type="PROSITE" id="PS50112"/>
    </source>
</evidence>
<protein>
    <recommendedName>
        <fullName evidence="2">histidine kinase</fullName>
        <ecNumber evidence="2">2.7.13.3</ecNumber>
    </recommendedName>
</protein>
<dbReference type="SMART" id="SM00387">
    <property type="entry name" value="HATPase_c"/>
    <property type="match status" value="1"/>
</dbReference>
<dbReference type="PANTHER" id="PTHR43304">
    <property type="entry name" value="PHYTOCHROME-LIKE PROTEIN CPH1"/>
    <property type="match status" value="1"/>
</dbReference>
<dbReference type="Pfam" id="PF08447">
    <property type="entry name" value="PAS_3"/>
    <property type="match status" value="4"/>
</dbReference>
<feature type="transmembrane region" description="Helical" evidence="8">
    <location>
        <begin position="106"/>
        <end position="129"/>
    </location>
</feature>
<dbReference type="CDD" id="cd00130">
    <property type="entry name" value="PAS"/>
    <property type="match status" value="4"/>
</dbReference>
<feature type="domain" description="PAC" evidence="12">
    <location>
        <begin position="228"/>
        <end position="280"/>
    </location>
</feature>
<evidence type="ECO:0000313" key="13">
    <source>
        <dbReference type="EMBL" id="QYC09176.1"/>
    </source>
</evidence>
<dbReference type="PROSITE" id="PS50109">
    <property type="entry name" value="HIS_KIN"/>
    <property type="match status" value="1"/>
</dbReference>
<evidence type="ECO:0000256" key="3">
    <source>
        <dbReference type="ARBA" id="ARBA00022553"/>
    </source>
</evidence>
<dbReference type="EC" id="2.7.13.3" evidence="2"/>
<feature type="domain" description="PAS" evidence="11">
    <location>
        <begin position="281"/>
        <end position="336"/>
    </location>
</feature>
<dbReference type="InterPro" id="IPR001789">
    <property type="entry name" value="Sig_transdc_resp-reg_receiver"/>
</dbReference>
<keyword evidence="7" id="KW-0175">Coiled coil</keyword>
<keyword evidence="14" id="KW-1185">Reference proteome</keyword>
<feature type="modified residue" description="4-aspartylphosphate" evidence="6">
    <location>
        <position position="1164"/>
    </location>
</feature>
<feature type="transmembrane region" description="Helical" evidence="8">
    <location>
        <begin position="32"/>
        <end position="49"/>
    </location>
</feature>
<evidence type="ECO:0000256" key="7">
    <source>
        <dbReference type="SAM" id="Coils"/>
    </source>
</evidence>
<evidence type="ECO:0000256" key="8">
    <source>
        <dbReference type="SAM" id="Phobius"/>
    </source>
</evidence>
<dbReference type="InterPro" id="IPR003018">
    <property type="entry name" value="GAF"/>
</dbReference>
<dbReference type="CDD" id="cd00082">
    <property type="entry name" value="HisKA"/>
    <property type="match status" value="1"/>
</dbReference>
<dbReference type="PANTHER" id="PTHR43304:SF1">
    <property type="entry name" value="PAC DOMAIN-CONTAINING PROTEIN"/>
    <property type="match status" value="1"/>
</dbReference>
<gene>
    <name evidence="13" type="ORF">KWG56_11155</name>
</gene>
<evidence type="ECO:0000256" key="2">
    <source>
        <dbReference type="ARBA" id="ARBA00012438"/>
    </source>
</evidence>
<dbReference type="EMBL" id="CP080034">
    <property type="protein sequence ID" value="QYC09176.1"/>
    <property type="molecule type" value="Genomic_DNA"/>
</dbReference>
<dbReference type="SMART" id="SM00388">
    <property type="entry name" value="HisKA"/>
    <property type="match status" value="1"/>
</dbReference>
<feature type="domain" description="PAS" evidence="11">
    <location>
        <begin position="153"/>
        <end position="225"/>
    </location>
</feature>
<name>A0ABX8TDD5_9CAUL</name>
<evidence type="ECO:0000256" key="6">
    <source>
        <dbReference type="PROSITE-ProRule" id="PRU00169"/>
    </source>
</evidence>
<dbReference type="SMART" id="SM00091">
    <property type="entry name" value="PAS"/>
    <property type="match status" value="4"/>
</dbReference>
<reference evidence="13 14" key="1">
    <citation type="submission" date="2021-07" db="EMBL/GenBank/DDBJ databases">
        <title>Isolation and characterization of bacteria from a gold mining with a capacity of golden bioaccumulation.</title>
        <authorList>
            <person name="Yang X.J."/>
        </authorList>
    </citation>
    <scope>NUCLEOTIDE SEQUENCE [LARGE SCALE GENOMIC DNA]</scope>
    <source>
        <strain evidence="13 14">Au29</strain>
    </source>
</reference>
<dbReference type="Pfam" id="PF01590">
    <property type="entry name" value="GAF"/>
    <property type="match status" value="1"/>
</dbReference>
<feature type="coiled-coil region" evidence="7">
    <location>
        <begin position="815"/>
        <end position="856"/>
    </location>
</feature>